<dbReference type="SUPFAM" id="SSF48403">
    <property type="entry name" value="Ankyrin repeat"/>
    <property type="match status" value="1"/>
</dbReference>
<evidence type="ECO:0000313" key="3">
    <source>
        <dbReference type="Proteomes" id="UP001219518"/>
    </source>
</evidence>
<keyword evidence="1" id="KW-0040">ANK repeat</keyword>
<dbReference type="EMBL" id="JAHWGI010001430">
    <property type="protein sequence ID" value="KAK3931790.1"/>
    <property type="molecule type" value="Genomic_DNA"/>
</dbReference>
<feature type="repeat" description="ANK" evidence="1">
    <location>
        <begin position="78"/>
        <end position="101"/>
    </location>
</feature>
<reference evidence="2" key="2">
    <citation type="journal article" date="2023" name="BMC Genomics">
        <title>Pest status, molecular evolution, and epigenetic factors derived from the genome assembly of Frankliniella fusca, a thysanopteran phytovirus vector.</title>
        <authorList>
            <person name="Catto M.A."/>
            <person name="Labadie P.E."/>
            <person name="Jacobson A.L."/>
            <person name="Kennedy G.G."/>
            <person name="Srinivasan R."/>
            <person name="Hunt B.G."/>
        </authorList>
    </citation>
    <scope>NUCLEOTIDE SEQUENCE</scope>
    <source>
        <strain evidence="2">PL_HMW_Pooled</strain>
    </source>
</reference>
<dbReference type="Proteomes" id="UP001219518">
    <property type="component" value="Unassembled WGS sequence"/>
</dbReference>
<evidence type="ECO:0000256" key="1">
    <source>
        <dbReference type="PROSITE-ProRule" id="PRU00023"/>
    </source>
</evidence>
<dbReference type="PROSITE" id="PS50297">
    <property type="entry name" value="ANK_REP_REGION"/>
    <property type="match status" value="1"/>
</dbReference>
<accession>A0AAE1LU36</accession>
<dbReference type="PANTHER" id="PTHR12544">
    <property type="entry name" value="GLUTAMINASE"/>
    <property type="match status" value="1"/>
</dbReference>
<keyword evidence="3" id="KW-1185">Reference proteome</keyword>
<dbReference type="GO" id="GO:0004359">
    <property type="term" value="F:glutaminase activity"/>
    <property type="evidence" value="ECO:0007669"/>
    <property type="project" value="InterPro"/>
</dbReference>
<dbReference type="Gene3D" id="1.25.40.20">
    <property type="entry name" value="Ankyrin repeat-containing domain"/>
    <property type="match status" value="1"/>
</dbReference>
<evidence type="ECO:0000313" key="2">
    <source>
        <dbReference type="EMBL" id="KAK3931790.1"/>
    </source>
</evidence>
<organism evidence="2 3">
    <name type="scientific">Frankliniella fusca</name>
    <dbReference type="NCBI Taxonomy" id="407009"/>
    <lineage>
        <taxon>Eukaryota</taxon>
        <taxon>Metazoa</taxon>
        <taxon>Ecdysozoa</taxon>
        <taxon>Arthropoda</taxon>
        <taxon>Hexapoda</taxon>
        <taxon>Insecta</taxon>
        <taxon>Pterygota</taxon>
        <taxon>Neoptera</taxon>
        <taxon>Paraneoptera</taxon>
        <taxon>Thysanoptera</taxon>
        <taxon>Terebrantia</taxon>
        <taxon>Thripoidea</taxon>
        <taxon>Thripidae</taxon>
        <taxon>Frankliniella</taxon>
    </lineage>
</organism>
<dbReference type="InterPro" id="IPR036770">
    <property type="entry name" value="Ankyrin_rpt-contain_sf"/>
</dbReference>
<gene>
    <name evidence="2" type="ORF">KUF71_009009</name>
</gene>
<proteinExistence type="predicted"/>
<dbReference type="Pfam" id="PF12796">
    <property type="entry name" value="Ank_2"/>
    <property type="match status" value="1"/>
</dbReference>
<comment type="caution">
    <text evidence="2">The sequence shown here is derived from an EMBL/GenBank/DDBJ whole genome shotgun (WGS) entry which is preliminary data.</text>
</comment>
<dbReference type="GO" id="GO:0006537">
    <property type="term" value="P:glutamate biosynthetic process"/>
    <property type="evidence" value="ECO:0007669"/>
    <property type="project" value="TreeGrafter"/>
</dbReference>
<dbReference type="InterPro" id="IPR002110">
    <property type="entry name" value="Ankyrin_rpt"/>
</dbReference>
<dbReference type="AlphaFoldDB" id="A0AAE1LU36"/>
<dbReference type="InterPro" id="IPR015868">
    <property type="entry name" value="Glutaminase"/>
</dbReference>
<dbReference type="PROSITE" id="PS50088">
    <property type="entry name" value="ANK_REPEAT"/>
    <property type="match status" value="1"/>
</dbReference>
<dbReference type="GO" id="GO:0006543">
    <property type="term" value="P:L-glutamine catabolic process"/>
    <property type="evidence" value="ECO:0007669"/>
    <property type="project" value="TreeGrafter"/>
</dbReference>
<sequence length="122" mass="13497">MAQELVAEFGFHPYAEVGARRWRERWLSAQGRGAREEDACWRRARLATDLMLAAKQGDVAALRSHLLAGHDVGVADYDERTALHVAAAEGHRDAVQLLLDRCGFLAGMRDRSRGVAACRALK</sequence>
<reference evidence="2" key="1">
    <citation type="submission" date="2021-07" db="EMBL/GenBank/DDBJ databases">
        <authorList>
            <person name="Catto M.A."/>
            <person name="Jacobson A."/>
            <person name="Kennedy G."/>
            <person name="Labadie P."/>
            <person name="Hunt B.G."/>
            <person name="Srinivasan R."/>
        </authorList>
    </citation>
    <scope>NUCLEOTIDE SEQUENCE</scope>
    <source>
        <strain evidence="2">PL_HMW_Pooled</strain>
        <tissue evidence="2">Head</tissue>
    </source>
</reference>
<name>A0AAE1LU36_9NEOP</name>
<protein>
    <submittedName>
        <fullName evidence="2">Glutaminase liver isoform, mitochondrial</fullName>
    </submittedName>
</protein>
<dbReference type="PANTHER" id="PTHR12544:SF29">
    <property type="entry name" value="GLUTAMINASE"/>
    <property type="match status" value="1"/>
</dbReference>